<keyword evidence="7 10" id="KW-0472">Membrane</keyword>
<evidence type="ECO:0000256" key="2">
    <source>
        <dbReference type="ARBA" id="ARBA00022448"/>
    </source>
</evidence>
<evidence type="ECO:0000256" key="7">
    <source>
        <dbReference type="ARBA" id="ARBA00023136"/>
    </source>
</evidence>
<evidence type="ECO:0000256" key="8">
    <source>
        <dbReference type="ARBA" id="ARBA00023170"/>
    </source>
</evidence>
<dbReference type="GO" id="GO:0009279">
    <property type="term" value="C:cell outer membrane"/>
    <property type="evidence" value="ECO:0007669"/>
    <property type="project" value="UniProtKB-SubCell"/>
</dbReference>
<proteinExistence type="inferred from homology"/>
<dbReference type="SUPFAM" id="SSF56935">
    <property type="entry name" value="Porins"/>
    <property type="match status" value="1"/>
</dbReference>
<keyword evidence="2 10" id="KW-0813">Transport</keyword>
<comment type="similarity">
    <text evidence="10 11">Belongs to the TonB-dependent receptor family.</text>
</comment>
<dbReference type="InterPro" id="IPR000531">
    <property type="entry name" value="Beta-barrel_TonB"/>
</dbReference>
<dbReference type="Gene3D" id="2.170.130.10">
    <property type="entry name" value="TonB-dependent receptor, plug domain"/>
    <property type="match status" value="1"/>
</dbReference>
<organism evidence="15 16">
    <name type="scientific">Candidatus Cryptobacteroides faecigallinarum</name>
    <dbReference type="NCBI Taxonomy" id="2840763"/>
    <lineage>
        <taxon>Bacteria</taxon>
        <taxon>Pseudomonadati</taxon>
        <taxon>Bacteroidota</taxon>
        <taxon>Bacteroidia</taxon>
        <taxon>Bacteroidales</taxon>
        <taxon>Candidatus Cryptobacteroides</taxon>
    </lineage>
</organism>
<dbReference type="InterPro" id="IPR036942">
    <property type="entry name" value="Beta-barrel_TonB_sf"/>
</dbReference>
<keyword evidence="9 10" id="KW-0998">Cell outer membrane</keyword>
<dbReference type="Pfam" id="PF07715">
    <property type="entry name" value="Plug"/>
    <property type="match status" value="1"/>
</dbReference>
<evidence type="ECO:0000256" key="9">
    <source>
        <dbReference type="ARBA" id="ARBA00023237"/>
    </source>
</evidence>
<feature type="domain" description="TonB-dependent receptor-like beta-barrel" evidence="13">
    <location>
        <begin position="522"/>
        <end position="872"/>
    </location>
</feature>
<dbReference type="InterPro" id="IPR037066">
    <property type="entry name" value="Plug_dom_sf"/>
</dbReference>
<dbReference type="Proteomes" id="UP000823757">
    <property type="component" value="Unassembled WGS sequence"/>
</dbReference>
<dbReference type="SUPFAM" id="SSF49464">
    <property type="entry name" value="Carboxypeptidase regulatory domain-like"/>
    <property type="match status" value="1"/>
</dbReference>
<keyword evidence="8 15" id="KW-0675">Receptor</keyword>
<dbReference type="InterPro" id="IPR008969">
    <property type="entry name" value="CarboxyPept-like_regulatory"/>
</dbReference>
<gene>
    <name evidence="15" type="ORF">IAB91_02835</name>
</gene>
<dbReference type="InterPro" id="IPR023996">
    <property type="entry name" value="TonB-dep_OMP_SusC/RagA"/>
</dbReference>
<dbReference type="PROSITE" id="PS52016">
    <property type="entry name" value="TONB_DEPENDENT_REC_3"/>
    <property type="match status" value="1"/>
</dbReference>
<dbReference type="InterPro" id="IPR023997">
    <property type="entry name" value="TonB-dep_OMP_SusC/RagA_CS"/>
</dbReference>
<protein>
    <submittedName>
        <fullName evidence="15">TonB-dependent receptor</fullName>
    </submittedName>
</protein>
<name>A0A9D9IL56_9BACT</name>
<keyword evidence="6 11" id="KW-0798">TonB box</keyword>
<dbReference type="Pfam" id="PF13715">
    <property type="entry name" value="CarbopepD_reg_2"/>
    <property type="match status" value="1"/>
</dbReference>
<comment type="caution">
    <text evidence="15">The sequence shown here is derived from an EMBL/GenBank/DDBJ whole genome shotgun (WGS) entry which is preliminary data.</text>
</comment>
<accession>A0A9D9IL56</accession>
<dbReference type="GO" id="GO:0044718">
    <property type="term" value="P:siderophore transmembrane transport"/>
    <property type="evidence" value="ECO:0007669"/>
    <property type="project" value="TreeGrafter"/>
</dbReference>
<evidence type="ECO:0000313" key="16">
    <source>
        <dbReference type="Proteomes" id="UP000823757"/>
    </source>
</evidence>
<evidence type="ECO:0000259" key="14">
    <source>
        <dbReference type="Pfam" id="PF07715"/>
    </source>
</evidence>
<evidence type="ECO:0000256" key="12">
    <source>
        <dbReference type="SAM" id="SignalP"/>
    </source>
</evidence>
<evidence type="ECO:0000256" key="3">
    <source>
        <dbReference type="ARBA" id="ARBA00022452"/>
    </source>
</evidence>
<dbReference type="PANTHER" id="PTHR30069:SF29">
    <property type="entry name" value="HEMOGLOBIN AND HEMOGLOBIN-HAPTOGLOBIN-BINDING PROTEIN 1-RELATED"/>
    <property type="match status" value="1"/>
</dbReference>
<evidence type="ECO:0000256" key="4">
    <source>
        <dbReference type="ARBA" id="ARBA00022692"/>
    </source>
</evidence>
<keyword evidence="4 10" id="KW-0812">Transmembrane</keyword>
<dbReference type="NCBIfam" id="TIGR04057">
    <property type="entry name" value="SusC_RagA_signa"/>
    <property type="match status" value="1"/>
</dbReference>
<dbReference type="AlphaFoldDB" id="A0A9D9IL56"/>
<evidence type="ECO:0000256" key="5">
    <source>
        <dbReference type="ARBA" id="ARBA00022729"/>
    </source>
</evidence>
<evidence type="ECO:0000259" key="13">
    <source>
        <dbReference type="Pfam" id="PF00593"/>
    </source>
</evidence>
<feature type="signal peptide" evidence="12">
    <location>
        <begin position="1"/>
        <end position="29"/>
    </location>
</feature>
<dbReference type="InterPro" id="IPR039426">
    <property type="entry name" value="TonB-dep_rcpt-like"/>
</dbReference>
<sequence>MNKTVFYKILCRLFCFVSICCTLSGTMYAAHQSEDHITLSMQNVPLHEVMDAIKQQSRYLFINQGVDEGQNVSIEVKDMAIQDVCRTLFSPVNIDYTIEGATIIIKNRPADSPVTVKGTVVDAAGIPIPGVAVMEQGTTNGITTDLDGLYALEVSGAGSVLEFNCLGYSTRTVPVNGRAVVDVTMAEESMVLEGTVVTALGIRRAEKALSYNVQEINSDELLANKDANFVNSLNGKVAGLVINASSSGVGGASKVVMRGQKSIEQSSNALYVIDGVPMYTMAKEGSTEFGSTGSTDPIADINPEDIESMTVLTGAAAAALYGSDAANGAIVITTKQGQAGKTTVTVTSNTEVSSPFVLPRFQNRYGTGNLLSTAGASYLSWGNKLNASNYMGYDPHKDYFQMGVTGTESVSLSTGTEKNQTYLSAAAVNSRGIVPNNNYNRYNFTFRNTTSFLDDKLKLDVGASYILQNDRNVVNQGTYSNPIVGAYLFPRGNDWADIEMYERWSPERSIYTQYWPVGDAGITMQNPYWVSYRNLRENKKDRYMMNAGLSYQVLDWLSVSGRIRIDNSINTYTEKYYASTYNTLTELSDRGLYTVADSKDKQIYGDVLVNINKAWEDWSLQATAGASFTDMRSEMRQIRGPIADGSVEGERAGLANVFNVMNLSQSRTSRAESGWREQTQSVFASAEIGFKGAYYLTLTGRNDWPSQLAGPNSNQSSFFYPSVGASVVLSEIIPNMPQMLEYLKIRGSWASVGVAFERYIANPLYSWNTNNTSWNTQTQYPLYNLKPERTSSWEIGLTMRFLKYFNLDATYYHALTSNQTFDPKISVGSGYSNMYVQSGSVLNNGVEVALGFDNTWGIFNWNSNLTFSANHNKILSLADDIVVNGVHTSIDQLDMEGLDQAHFILREGGTLGDLYSLVDLQRDSRGNILINENGEVSKSNITDSDKYIKLGSVLPKANLAWNNSFRVGNFNFGFLITARIGGIVYSKTQAMLDGFGVSEASALARDNGGILVNGGDVVNPQLWYQEVGYNTPVPQYYTYSATNVRLQEATIGYTFPRKMLGNVCELTLQLVGRNLWMIYNKAPFDPESIATMNNYYQGIDYFMLPSTRNFGFNIRLKF</sequence>
<dbReference type="Pfam" id="PF00593">
    <property type="entry name" value="TonB_dep_Rec_b-barrel"/>
    <property type="match status" value="1"/>
</dbReference>
<dbReference type="Gene3D" id="2.60.40.1120">
    <property type="entry name" value="Carboxypeptidase-like, regulatory domain"/>
    <property type="match status" value="1"/>
</dbReference>
<reference evidence="15" key="1">
    <citation type="submission" date="2020-10" db="EMBL/GenBank/DDBJ databases">
        <authorList>
            <person name="Gilroy R."/>
        </authorList>
    </citation>
    <scope>NUCLEOTIDE SEQUENCE</scope>
    <source>
        <strain evidence="15">B1-13419</strain>
    </source>
</reference>
<dbReference type="NCBIfam" id="TIGR04056">
    <property type="entry name" value="OMP_RagA_SusC"/>
    <property type="match status" value="1"/>
</dbReference>
<evidence type="ECO:0000256" key="1">
    <source>
        <dbReference type="ARBA" id="ARBA00004571"/>
    </source>
</evidence>
<dbReference type="Gene3D" id="2.40.170.20">
    <property type="entry name" value="TonB-dependent receptor, beta-barrel domain"/>
    <property type="match status" value="1"/>
</dbReference>
<dbReference type="EMBL" id="JADIMD010000040">
    <property type="protein sequence ID" value="MBO8474210.1"/>
    <property type="molecule type" value="Genomic_DNA"/>
</dbReference>
<dbReference type="GO" id="GO:0015344">
    <property type="term" value="F:siderophore uptake transmembrane transporter activity"/>
    <property type="evidence" value="ECO:0007669"/>
    <property type="project" value="TreeGrafter"/>
</dbReference>
<reference evidence="15" key="2">
    <citation type="journal article" date="2021" name="PeerJ">
        <title>Extensive microbial diversity within the chicken gut microbiome revealed by metagenomics and culture.</title>
        <authorList>
            <person name="Gilroy R."/>
            <person name="Ravi A."/>
            <person name="Getino M."/>
            <person name="Pursley I."/>
            <person name="Horton D.L."/>
            <person name="Alikhan N.F."/>
            <person name="Baker D."/>
            <person name="Gharbi K."/>
            <person name="Hall N."/>
            <person name="Watson M."/>
            <person name="Adriaenssens E.M."/>
            <person name="Foster-Nyarko E."/>
            <person name="Jarju S."/>
            <person name="Secka A."/>
            <person name="Antonio M."/>
            <person name="Oren A."/>
            <person name="Chaudhuri R.R."/>
            <person name="La Ragione R."/>
            <person name="Hildebrand F."/>
            <person name="Pallen M.J."/>
        </authorList>
    </citation>
    <scope>NUCLEOTIDE SEQUENCE</scope>
    <source>
        <strain evidence="15">B1-13419</strain>
    </source>
</reference>
<feature type="domain" description="TonB-dependent receptor plug" evidence="14">
    <location>
        <begin position="209"/>
        <end position="329"/>
    </location>
</feature>
<feature type="chain" id="PRO_5039413440" evidence="12">
    <location>
        <begin position="30"/>
        <end position="1118"/>
    </location>
</feature>
<dbReference type="InterPro" id="IPR012910">
    <property type="entry name" value="Plug_dom"/>
</dbReference>
<dbReference type="PANTHER" id="PTHR30069">
    <property type="entry name" value="TONB-DEPENDENT OUTER MEMBRANE RECEPTOR"/>
    <property type="match status" value="1"/>
</dbReference>
<evidence type="ECO:0000256" key="6">
    <source>
        <dbReference type="ARBA" id="ARBA00023077"/>
    </source>
</evidence>
<evidence type="ECO:0000256" key="11">
    <source>
        <dbReference type="RuleBase" id="RU003357"/>
    </source>
</evidence>
<comment type="subcellular location">
    <subcellularLocation>
        <location evidence="1 10">Cell outer membrane</location>
        <topology evidence="1 10">Multi-pass membrane protein</topology>
    </subcellularLocation>
</comment>
<keyword evidence="5 12" id="KW-0732">Signal</keyword>
<evidence type="ECO:0000256" key="10">
    <source>
        <dbReference type="PROSITE-ProRule" id="PRU01360"/>
    </source>
</evidence>
<keyword evidence="3 10" id="KW-1134">Transmembrane beta strand</keyword>
<evidence type="ECO:0000313" key="15">
    <source>
        <dbReference type="EMBL" id="MBO8474210.1"/>
    </source>
</evidence>